<dbReference type="CDD" id="cd22966">
    <property type="entry name" value="DD_DYDC-like"/>
    <property type="match status" value="1"/>
</dbReference>
<sequence length="106" mass="11423">MTGNGSHNGNREDLYLKRTIGPVLAAGIAEIVRCRPEDPLAFLGTYLIEHAEWEAEELRLQQEAFRLASLRDAVMLAQQAAPPAATATAPLKLPLASETADLQSVA</sequence>
<organism evidence="1 2">
    <name type="scientific">Caulochytrium protostelioides</name>
    <dbReference type="NCBI Taxonomy" id="1555241"/>
    <lineage>
        <taxon>Eukaryota</taxon>
        <taxon>Fungi</taxon>
        <taxon>Fungi incertae sedis</taxon>
        <taxon>Chytridiomycota</taxon>
        <taxon>Chytridiomycota incertae sedis</taxon>
        <taxon>Chytridiomycetes</taxon>
        <taxon>Caulochytriales</taxon>
        <taxon>Caulochytriaceae</taxon>
        <taxon>Caulochytrium</taxon>
    </lineage>
</organism>
<dbReference type="Proteomes" id="UP000274922">
    <property type="component" value="Unassembled WGS sequence"/>
</dbReference>
<reference evidence="2" key="1">
    <citation type="journal article" date="2018" name="Nat. Microbiol.">
        <title>Leveraging single-cell genomics to expand the fungal tree of life.</title>
        <authorList>
            <person name="Ahrendt S.R."/>
            <person name="Quandt C.A."/>
            <person name="Ciobanu D."/>
            <person name="Clum A."/>
            <person name="Salamov A."/>
            <person name="Andreopoulos B."/>
            <person name="Cheng J.F."/>
            <person name="Woyke T."/>
            <person name="Pelin A."/>
            <person name="Henrissat B."/>
            <person name="Reynolds N.K."/>
            <person name="Benny G.L."/>
            <person name="Smith M.E."/>
            <person name="James T.Y."/>
            <person name="Grigoriev I.V."/>
        </authorList>
    </citation>
    <scope>NUCLEOTIDE SEQUENCE [LARGE SCALE GENOMIC DNA]</scope>
    <source>
        <strain evidence="2">ATCC 52028</strain>
    </source>
</reference>
<evidence type="ECO:0008006" key="3">
    <source>
        <dbReference type="Google" id="ProtNLM"/>
    </source>
</evidence>
<accession>A0A4P9X7X7</accession>
<dbReference type="InterPro" id="IPR049630">
    <property type="entry name" value="DYDC-like_DD"/>
</dbReference>
<evidence type="ECO:0000313" key="1">
    <source>
        <dbReference type="EMBL" id="RKP01332.1"/>
    </source>
</evidence>
<evidence type="ECO:0000313" key="2">
    <source>
        <dbReference type="Proteomes" id="UP000274922"/>
    </source>
</evidence>
<dbReference type="AlphaFoldDB" id="A0A4P9X7X7"/>
<dbReference type="Gene3D" id="1.20.890.10">
    <property type="entry name" value="cAMP-dependent protein kinase regulatory subunit, dimerization-anchoring domain"/>
    <property type="match status" value="1"/>
</dbReference>
<name>A0A4P9X7X7_9FUNG</name>
<dbReference type="EMBL" id="ML014176">
    <property type="protein sequence ID" value="RKP01332.1"/>
    <property type="molecule type" value="Genomic_DNA"/>
</dbReference>
<gene>
    <name evidence="1" type="ORF">CXG81DRAFT_25991</name>
</gene>
<protein>
    <recommendedName>
        <fullName evidence="3">RIIa domain-containing protein</fullName>
    </recommendedName>
</protein>
<keyword evidence="2" id="KW-1185">Reference proteome</keyword>
<dbReference type="Pfam" id="PF05186">
    <property type="entry name" value="Dpy-30"/>
    <property type="match status" value="1"/>
</dbReference>
<dbReference type="InterPro" id="IPR007858">
    <property type="entry name" value="Dpy-30_motif"/>
</dbReference>
<dbReference type="OrthoDB" id="2160326at2759"/>
<proteinExistence type="predicted"/>